<dbReference type="OrthoDB" id="640899at2759"/>
<gene>
    <name evidence="2" type="ORF">GIB67_027370</name>
</gene>
<proteinExistence type="predicted"/>
<dbReference type="EMBL" id="JACGCM010001560">
    <property type="protein sequence ID" value="KAF6153503.1"/>
    <property type="molecule type" value="Genomic_DNA"/>
</dbReference>
<sequence length="308" mass="34450">MTPANFGGKHPQINRTDAMNKVAIETYMEQKLQGNKTDNGWRTPAYTVMKQTLFDQLGITVTTNNCRSMNKTWMNKLADMKVLIGLSGFGWDPINYTVTTDKEVWEALLEVEFRMKLKLHKGKKFEDYKVLLEFLGDEGANGDNMRSAGHLIDEEDIATYVLTGTLPANPTTAPATGTSSAVPTIGDHTFTQTRGSTPTAKRQRTRPTTHTLDTGINVMTTELSRITLELVVRREFNWTMGSKVEAALRGITGFDMTHLFTALEVISKEKPFCAWFLSVDDETKRGYLHSWFGLDSCPLYDIGGASDE</sequence>
<keyword evidence="3" id="KW-1185">Reference proteome</keyword>
<dbReference type="InterPro" id="IPR024752">
    <property type="entry name" value="Myb/SANT-like_dom"/>
</dbReference>
<comment type="caution">
    <text evidence="2">The sequence shown here is derived from an EMBL/GenBank/DDBJ whole genome shotgun (WGS) entry which is preliminary data.</text>
</comment>
<name>A0A7J7MF16_9MAGN</name>
<evidence type="ECO:0000259" key="1">
    <source>
        <dbReference type="Pfam" id="PF12776"/>
    </source>
</evidence>
<dbReference type="AlphaFoldDB" id="A0A7J7MF16"/>
<reference evidence="2 3" key="1">
    <citation type="journal article" date="2020" name="IScience">
        <title>Genome Sequencing of the Endangered Kingdonia uniflora (Circaeasteraceae, Ranunculales) Reveals Potential Mechanisms of Evolutionary Specialization.</title>
        <authorList>
            <person name="Sun Y."/>
            <person name="Deng T."/>
            <person name="Zhang A."/>
            <person name="Moore M.J."/>
            <person name="Landis J.B."/>
            <person name="Lin N."/>
            <person name="Zhang H."/>
            <person name="Zhang X."/>
            <person name="Huang J."/>
            <person name="Zhang X."/>
            <person name="Sun H."/>
            <person name="Wang H."/>
        </authorList>
    </citation>
    <scope>NUCLEOTIDE SEQUENCE [LARGE SCALE GENOMIC DNA]</scope>
    <source>
        <strain evidence="2">TB1705</strain>
        <tissue evidence="2">Leaf</tissue>
    </source>
</reference>
<dbReference type="Pfam" id="PF12776">
    <property type="entry name" value="Myb_DNA-bind_3"/>
    <property type="match status" value="1"/>
</dbReference>
<dbReference type="PANTHER" id="PTHR46929:SF3">
    <property type="entry name" value="MYB_SANT-LIKE DOMAIN-CONTAINING PROTEIN"/>
    <property type="match status" value="1"/>
</dbReference>
<dbReference type="PANTHER" id="PTHR46929">
    <property type="entry name" value="EXPRESSED PROTEIN"/>
    <property type="match status" value="1"/>
</dbReference>
<feature type="domain" description="Myb/SANT-like" evidence="1">
    <location>
        <begin position="17"/>
        <end position="107"/>
    </location>
</feature>
<accession>A0A7J7MF16</accession>
<protein>
    <recommendedName>
        <fullName evidence="1">Myb/SANT-like domain-containing protein</fullName>
    </recommendedName>
</protein>
<organism evidence="2 3">
    <name type="scientific">Kingdonia uniflora</name>
    <dbReference type="NCBI Taxonomy" id="39325"/>
    <lineage>
        <taxon>Eukaryota</taxon>
        <taxon>Viridiplantae</taxon>
        <taxon>Streptophyta</taxon>
        <taxon>Embryophyta</taxon>
        <taxon>Tracheophyta</taxon>
        <taxon>Spermatophyta</taxon>
        <taxon>Magnoliopsida</taxon>
        <taxon>Ranunculales</taxon>
        <taxon>Circaeasteraceae</taxon>
        <taxon>Kingdonia</taxon>
    </lineage>
</organism>
<evidence type="ECO:0000313" key="2">
    <source>
        <dbReference type="EMBL" id="KAF6153503.1"/>
    </source>
</evidence>
<evidence type="ECO:0000313" key="3">
    <source>
        <dbReference type="Proteomes" id="UP000541444"/>
    </source>
</evidence>
<dbReference type="Proteomes" id="UP000541444">
    <property type="component" value="Unassembled WGS sequence"/>
</dbReference>